<comment type="caution">
    <text evidence="1">The sequence shown here is derived from an EMBL/GenBank/DDBJ whole genome shotgun (WGS) entry which is preliminary data.</text>
</comment>
<feature type="non-terminal residue" evidence="1">
    <location>
        <position position="1"/>
    </location>
</feature>
<dbReference type="Proteomes" id="UP001196413">
    <property type="component" value="Unassembled WGS sequence"/>
</dbReference>
<gene>
    <name evidence="1" type="ORF">KIN20_005374</name>
</gene>
<evidence type="ECO:0000313" key="2">
    <source>
        <dbReference type="Proteomes" id="UP001196413"/>
    </source>
</evidence>
<reference evidence="1" key="1">
    <citation type="submission" date="2021-06" db="EMBL/GenBank/DDBJ databases">
        <title>Parelaphostrongylus tenuis whole genome reference sequence.</title>
        <authorList>
            <person name="Garwood T.J."/>
            <person name="Larsen P.A."/>
            <person name="Fountain-Jones N.M."/>
            <person name="Garbe J.R."/>
            <person name="Macchietto M.G."/>
            <person name="Kania S.A."/>
            <person name="Gerhold R.W."/>
            <person name="Richards J.E."/>
            <person name="Wolf T.M."/>
        </authorList>
    </citation>
    <scope>NUCLEOTIDE SEQUENCE</scope>
    <source>
        <strain evidence="1">MNPRO001-30</strain>
        <tissue evidence="1">Meninges</tissue>
    </source>
</reference>
<proteinExistence type="predicted"/>
<organism evidence="1 2">
    <name type="scientific">Parelaphostrongylus tenuis</name>
    <name type="common">Meningeal worm</name>
    <dbReference type="NCBI Taxonomy" id="148309"/>
    <lineage>
        <taxon>Eukaryota</taxon>
        <taxon>Metazoa</taxon>
        <taxon>Ecdysozoa</taxon>
        <taxon>Nematoda</taxon>
        <taxon>Chromadorea</taxon>
        <taxon>Rhabditida</taxon>
        <taxon>Rhabditina</taxon>
        <taxon>Rhabditomorpha</taxon>
        <taxon>Strongyloidea</taxon>
        <taxon>Metastrongylidae</taxon>
        <taxon>Parelaphostrongylus</taxon>
    </lineage>
</organism>
<sequence length="63" mass="7025">QAVLNAIEESPSLIVCTLADDLKRQRVSSPRNPENAGKWEKVVEVGGEYFAFDRLCAQSPFPF</sequence>
<protein>
    <submittedName>
        <fullName evidence="1">Uncharacterized protein</fullName>
    </submittedName>
</protein>
<name>A0AAD5QII6_PARTN</name>
<dbReference type="EMBL" id="JAHQIW010000730">
    <property type="protein sequence ID" value="KAJ1349735.1"/>
    <property type="molecule type" value="Genomic_DNA"/>
</dbReference>
<evidence type="ECO:0000313" key="1">
    <source>
        <dbReference type="EMBL" id="KAJ1349735.1"/>
    </source>
</evidence>
<dbReference type="AlphaFoldDB" id="A0AAD5QII6"/>
<keyword evidence="2" id="KW-1185">Reference proteome</keyword>
<accession>A0AAD5QII6</accession>